<gene>
    <name evidence="1" type="ORF">ERJ67_11110</name>
</gene>
<dbReference type="Proteomes" id="UP000317990">
    <property type="component" value="Unassembled WGS sequence"/>
</dbReference>
<reference evidence="1 2" key="1">
    <citation type="journal article" date="2019" name="mSystems">
        <title>Life at home and on the roam: Genomic adaptions reflect the dual lifestyle of an intracellular, facultative symbiont.</title>
        <authorList>
            <person name="Burgsdorf I."/>
        </authorList>
    </citation>
    <scope>NUCLEOTIDE SEQUENCE [LARGE SCALE GENOMIC DNA]</scope>
    <source>
        <strain evidence="1">277cV</strain>
    </source>
</reference>
<protein>
    <recommendedName>
        <fullName evidence="3">PD-(D/E)XK endonuclease-like domain-containing protein</fullName>
    </recommendedName>
</protein>
<evidence type="ECO:0008006" key="3">
    <source>
        <dbReference type="Google" id="ProtNLM"/>
    </source>
</evidence>
<accession>A0A524RKM0</accession>
<name>A0A524RKM0_9CHRO</name>
<sequence length="187" mass="20674">MEARRWIWQPRGNAVHAALECYSQVRFLEGRTAAEALLAVEGLPQHQTYREWILPLLLLPLWDEVAVIASERLCCCLSRNLAGAFDGAYLSAVPPGLSPPGGEAGGKPLRVLYDLKTLSPRGRPYSTAAQLGGYMVLESAQGKHYDLGQTIWSRPGVARAGHFHSRRKCLAAWTAAWTPYCLSQRPF</sequence>
<evidence type="ECO:0000313" key="1">
    <source>
        <dbReference type="EMBL" id="TGG90276.1"/>
    </source>
</evidence>
<organism evidence="1 2">
    <name type="scientific">Aphanocapsa feldmannii 277cV</name>
    <dbReference type="NCBI Taxonomy" id="2507553"/>
    <lineage>
        <taxon>Bacteria</taxon>
        <taxon>Bacillati</taxon>
        <taxon>Cyanobacteriota</taxon>
        <taxon>Cyanophyceae</taxon>
        <taxon>Oscillatoriophycideae</taxon>
        <taxon>Chroococcales</taxon>
        <taxon>Microcystaceae</taxon>
        <taxon>Aphanocapsa</taxon>
    </lineage>
</organism>
<proteinExistence type="predicted"/>
<evidence type="ECO:0000313" key="2">
    <source>
        <dbReference type="Proteomes" id="UP000317990"/>
    </source>
</evidence>
<comment type="caution">
    <text evidence="1">The sequence shown here is derived from an EMBL/GenBank/DDBJ whole genome shotgun (WGS) entry which is preliminary data.</text>
</comment>
<dbReference type="AlphaFoldDB" id="A0A524RKM0"/>
<dbReference type="EMBL" id="SRMO01000092">
    <property type="protein sequence ID" value="TGG90276.1"/>
    <property type="molecule type" value="Genomic_DNA"/>
</dbReference>